<accession>A0ACD1E5X9</accession>
<reference evidence="1" key="1">
    <citation type="submission" date="2021-06" db="EMBL/GenBank/DDBJ databases">
        <authorList>
            <person name="Ellington A.J."/>
            <person name="Bryan N.C."/>
            <person name="Christner B.C."/>
            <person name="Reisch C.R."/>
        </authorList>
    </citation>
    <scope>NUCLEOTIDE SEQUENCE</scope>
    <source>
        <strain evidence="1">L6-1</strain>
    </source>
</reference>
<sequence length="51" mass="5284">MTAHVTGTGTVAAAIAATRTSATWTRQPGPIQPYGWTRPDGPIQPDGPVQP</sequence>
<name>A0ACD1E5X9_9MICO</name>
<keyword evidence="2" id="KW-1185">Reference proteome</keyword>
<evidence type="ECO:0000313" key="2">
    <source>
        <dbReference type="Proteomes" id="UP000681794"/>
    </source>
</evidence>
<proteinExistence type="predicted"/>
<evidence type="ECO:0000313" key="1">
    <source>
        <dbReference type="EMBL" id="QWS34211.1"/>
    </source>
</evidence>
<gene>
    <name evidence="1" type="ORF">KM842_03205</name>
</gene>
<dbReference type="EMBL" id="CP076544">
    <property type="protein sequence ID" value="QWS34211.1"/>
    <property type="molecule type" value="Genomic_DNA"/>
</dbReference>
<organism evidence="1 2">
    <name type="scientific">Curtobacterium aetherium</name>
    <dbReference type="NCBI Taxonomy" id="2841594"/>
    <lineage>
        <taxon>Bacteria</taxon>
        <taxon>Bacillati</taxon>
        <taxon>Actinomycetota</taxon>
        <taxon>Actinomycetes</taxon>
        <taxon>Micrococcales</taxon>
        <taxon>Microbacteriaceae</taxon>
        <taxon>Curtobacterium</taxon>
    </lineage>
</organism>
<dbReference type="Proteomes" id="UP000681794">
    <property type="component" value="Chromosome"/>
</dbReference>
<protein>
    <submittedName>
        <fullName evidence="1">Uncharacterized protein</fullName>
    </submittedName>
</protein>